<dbReference type="Proteomes" id="UP000308768">
    <property type="component" value="Unassembled WGS sequence"/>
</dbReference>
<organism evidence="2 3">
    <name type="scientific">Cryomyces minteri</name>
    <dbReference type="NCBI Taxonomy" id="331657"/>
    <lineage>
        <taxon>Eukaryota</taxon>
        <taxon>Fungi</taxon>
        <taxon>Dikarya</taxon>
        <taxon>Ascomycota</taxon>
        <taxon>Pezizomycotina</taxon>
        <taxon>Dothideomycetes</taxon>
        <taxon>Dothideomycetes incertae sedis</taxon>
        <taxon>Cryomyces</taxon>
    </lineage>
</organism>
<feature type="domain" description="Survival Motor Neuron Gemin2-binding" evidence="1">
    <location>
        <begin position="5"/>
        <end position="27"/>
    </location>
</feature>
<reference evidence="2 3" key="1">
    <citation type="submission" date="2017-03" db="EMBL/GenBank/DDBJ databases">
        <title>Genomes of endolithic fungi from Antarctica.</title>
        <authorList>
            <person name="Coleine C."/>
            <person name="Masonjones S."/>
            <person name="Stajich J.E."/>
        </authorList>
    </citation>
    <scope>NUCLEOTIDE SEQUENCE [LARGE SCALE GENOMIC DNA]</scope>
    <source>
        <strain evidence="2 3">CCFEE 5187</strain>
    </source>
</reference>
<comment type="caution">
    <text evidence="2">The sequence shown here is derived from an EMBL/GenBank/DDBJ whole genome shotgun (WGS) entry which is preliminary data.</text>
</comment>
<protein>
    <recommendedName>
        <fullName evidence="1">Survival Motor Neuron Gemin2-binding domain-containing protein</fullName>
    </recommendedName>
</protein>
<dbReference type="AlphaFoldDB" id="A0A4U0WL59"/>
<dbReference type="Pfam" id="PF20636">
    <property type="entry name" value="SMN_G2-BD"/>
    <property type="match status" value="1"/>
</dbReference>
<dbReference type="InterPro" id="IPR049481">
    <property type="entry name" value="SMN_G2-BD"/>
</dbReference>
<proteinExistence type="predicted"/>
<gene>
    <name evidence="2" type="ORF">B0A49_04534</name>
</gene>
<dbReference type="STRING" id="331657.A0A4U0WL59"/>
<sequence length="143" mass="15458">MSYNEVWDDSALLESWNEAVQEYKHYHSIHARGENVEEVVHEAEQAEKGDSTMNGDVAAPDMGVNAVEELETGDLRNGQAEGGQGSSHTVNTPKIVFASIPQLTGCLGSIVFFTGAACYSPISSNSSSDTLSCFTTERSLHSW</sequence>
<name>A0A4U0WL59_9PEZI</name>
<evidence type="ECO:0000313" key="3">
    <source>
        <dbReference type="Proteomes" id="UP000308768"/>
    </source>
</evidence>
<evidence type="ECO:0000259" key="1">
    <source>
        <dbReference type="Pfam" id="PF20636"/>
    </source>
</evidence>
<keyword evidence="3" id="KW-1185">Reference proteome</keyword>
<dbReference type="EMBL" id="NAJN01001392">
    <property type="protein sequence ID" value="TKA63507.1"/>
    <property type="molecule type" value="Genomic_DNA"/>
</dbReference>
<dbReference type="OrthoDB" id="197400at2759"/>
<evidence type="ECO:0000313" key="2">
    <source>
        <dbReference type="EMBL" id="TKA63507.1"/>
    </source>
</evidence>
<dbReference type="CDD" id="cd22851">
    <property type="entry name" value="SMN_N"/>
    <property type="match status" value="1"/>
</dbReference>
<accession>A0A4U0WL59</accession>